<evidence type="ECO:0000313" key="2">
    <source>
        <dbReference type="EMBL" id="AXE22211.1"/>
    </source>
</evidence>
<evidence type="ECO:0000313" key="3">
    <source>
        <dbReference type="Proteomes" id="UP000252004"/>
    </source>
</evidence>
<feature type="compositionally biased region" description="Basic residues" evidence="1">
    <location>
        <begin position="60"/>
        <end position="69"/>
    </location>
</feature>
<gene>
    <name evidence="2" type="ORF">C0216_01025</name>
</gene>
<dbReference type="RefSeq" id="WP_114053431.1">
    <property type="nucleotide sequence ID" value="NZ_CP030862.1"/>
</dbReference>
<name>A0A344TU90_9ACTN</name>
<dbReference type="OrthoDB" id="4338346at2"/>
<sequence>METVITLLAGALLIALGTRLIHRLNAQHDARIAAHRFSDPYPSLSRPPGQGNPGPPEHIAHRRPTGSWP</sequence>
<protein>
    <submittedName>
        <fullName evidence="2">Uncharacterized protein</fullName>
    </submittedName>
</protein>
<reference evidence="2 3" key="1">
    <citation type="submission" date="2018-01" db="EMBL/GenBank/DDBJ databases">
        <title>Draft genome Sequence of streptomyces globosus LZH-48.</title>
        <authorList>
            <person name="Ran K."/>
            <person name="Li Z."/>
            <person name="Wei S."/>
            <person name="Dong R."/>
        </authorList>
    </citation>
    <scope>NUCLEOTIDE SEQUENCE [LARGE SCALE GENOMIC DNA]</scope>
    <source>
        <strain evidence="2 3">LZH-48</strain>
    </source>
</reference>
<proteinExistence type="predicted"/>
<keyword evidence="3" id="KW-1185">Reference proteome</keyword>
<feature type="region of interest" description="Disordered" evidence="1">
    <location>
        <begin position="37"/>
        <end position="69"/>
    </location>
</feature>
<evidence type="ECO:0000256" key="1">
    <source>
        <dbReference type="SAM" id="MobiDB-lite"/>
    </source>
</evidence>
<dbReference type="KEGG" id="sgz:C0216_01025"/>
<organism evidence="2 3">
    <name type="scientific">Streptomyces globosus</name>
    <dbReference type="NCBI Taxonomy" id="68209"/>
    <lineage>
        <taxon>Bacteria</taxon>
        <taxon>Bacillati</taxon>
        <taxon>Actinomycetota</taxon>
        <taxon>Actinomycetes</taxon>
        <taxon>Kitasatosporales</taxon>
        <taxon>Streptomycetaceae</taxon>
        <taxon>Streptomyces</taxon>
    </lineage>
</organism>
<dbReference type="EMBL" id="CP030862">
    <property type="protein sequence ID" value="AXE22211.1"/>
    <property type="molecule type" value="Genomic_DNA"/>
</dbReference>
<dbReference type="AlphaFoldDB" id="A0A344TU90"/>
<dbReference type="Proteomes" id="UP000252004">
    <property type="component" value="Chromosome"/>
</dbReference>
<accession>A0A344TU90</accession>